<gene>
    <name evidence="2" type="ORF">HYN48_13610</name>
</gene>
<organism evidence="2 3">
    <name type="scientific">Flavobacterium magnum</name>
    <dbReference type="NCBI Taxonomy" id="2162713"/>
    <lineage>
        <taxon>Bacteria</taxon>
        <taxon>Pseudomonadati</taxon>
        <taxon>Bacteroidota</taxon>
        <taxon>Flavobacteriia</taxon>
        <taxon>Flavobacteriales</taxon>
        <taxon>Flavobacteriaceae</taxon>
        <taxon>Flavobacterium</taxon>
    </lineage>
</organism>
<dbReference type="RefSeq" id="WP_108372620.1">
    <property type="nucleotide sequence ID" value="NZ_CP028811.1"/>
</dbReference>
<protein>
    <recommendedName>
        <fullName evidence="4">DUF4352 domain-containing protein</fullName>
    </recommendedName>
</protein>
<evidence type="ECO:0000313" key="3">
    <source>
        <dbReference type="Proteomes" id="UP000244193"/>
    </source>
</evidence>
<evidence type="ECO:0000313" key="2">
    <source>
        <dbReference type="EMBL" id="AWA31035.1"/>
    </source>
</evidence>
<dbReference type="EMBL" id="CP028811">
    <property type="protein sequence ID" value="AWA31035.1"/>
    <property type="molecule type" value="Genomic_DNA"/>
</dbReference>
<sequence>MKRTHTILTFILLSTFLNAQEKTVSIDEFIIKVKPINSIENNKICDSADYKRDAVVLEFDVVNDEDKKQFGNKIFAIAICDEVASNGNNSKEIYDLKISETKYYHWEIKIFNEYLLDQNIGKKKFWVRNLSRKKNIYCGPGKI</sequence>
<evidence type="ECO:0008006" key="4">
    <source>
        <dbReference type="Google" id="ProtNLM"/>
    </source>
</evidence>
<accession>A0A2S0RHE4</accession>
<dbReference type="AlphaFoldDB" id="A0A2S0RHE4"/>
<name>A0A2S0RHE4_9FLAO</name>
<keyword evidence="3" id="KW-1185">Reference proteome</keyword>
<keyword evidence="1" id="KW-0732">Signal</keyword>
<reference evidence="2 3" key="1">
    <citation type="submission" date="2018-04" db="EMBL/GenBank/DDBJ databases">
        <title>Genome sequencing of Flavobacterium sp. HYN0048.</title>
        <authorList>
            <person name="Yi H."/>
            <person name="Baek C."/>
        </authorList>
    </citation>
    <scope>NUCLEOTIDE SEQUENCE [LARGE SCALE GENOMIC DNA]</scope>
    <source>
        <strain evidence="2 3">HYN0048</strain>
    </source>
</reference>
<dbReference type="OrthoDB" id="1376354at2"/>
<proteinExistence type="predicted"/>
<feature type="signal peptide" evidence="1">
    <location>
        <begin position="1"/>
        <end position="19"/>
    </location>
</feature>
<dbReference type="Proteomes" id="UP000244193">
    <property type="component" value="Chromosome"/>
</dbReference>
<dbReference type="KEGG" id="fmg:HYN48_13610"/>
<feature type="chain" id="PRO_5015726462" description="DUF4352 domain-containing protein" evidence="1">
    <location>
        <begin position="20"/>
        <end position="143"/>
    </location>
</feature>
<evidence type="ECO:0000256" key="1">
    <source>
        <dbReference type="SAM" id="SignalP"/>
    </source>
</evidence>